<evidence type="ECO:0000259" key="3">
    <source>
        <dbReference type="Pfam" id="PF13193"/>
    </source>
</evidence>
<dbReference type="Gene3D" id="3.40.50.12780">
    <property type="entry name" value="N-terminal domain of ligase-like"/>
    <property type="match status" value="2"/>
</dbReference>
<reference evidence="4 5" key="1">
    <citation type="journal article" date="2024" name="Nat. Commun.">
        <title>Phylogenomics reveals the evolutionary origins of lichenization in chlorophyte algae.</title>
        <authorList>
            <person name="Puginier C."/>
            <person name="Libourel C."/>
            <person name="Otte J."/>
            <person name="Skaloud P."/>
            <person name="Haon M."/>
            <person name="Grisel S."/>
            <person name="Petersen M."/>
            <person name="Berrin J.G."/>
            <person name="Delaux P.M."/>
            <person name="Dal Grande F."/>
            <person name="Keller J."/>
        </authorList>
    </citation>
    <scope>NUCLEOTIDE SEQUENCE [LARGE SCALE GENOMIC DNA]</scope>
    <source>
        <strain evidence="4 5">SAG 216-7</strain>
    </source>
</reference>
<keyword evidence="5" id="KW-1185">Reference proteome</keyword>
<dbReference type="InterPro" id="IPR000873">
    <property type="entry name" value="AMP-dep_synth/lig_dom"/>
</dbReference>
<dbReference type="Pfam" id="PF13193">
    <property type="entry name" value="AMP-binding_C"/>
    <property type="match status" value="1"/>
</dbReference>
<dbReference type="InterPro" id="IPR025110">
    <property type="entry name" value="AMP-bd_C"/>
</dbReference>
<comment type="caution">
    <text evidence="4">The sequence shown here is derived from an EMBL/GenBank/DDBJ whole genome shotgun (WGS) entry which is preliminary data.</text>
</comment>
<organism evidence="4 5">
    <name type="scientific">Coccomyxa subellipsoidea</name>
    <dbReference type="NCBI Taxonomy" id="248742"/>
    <lineage>
        <taxon>Eukaryota</taxon>
        <taxon>Viridiplantae</taxon>
        <taxon>Chlorophyta</taxon>
        <taxon>core chlorophytes</taxon>
        <taxon>Trebouxiophyceae</taxon>
        <taxon>Trebouxiophyceae incertae sedis</taxon>
        <taxon>Coccomyxaceae</taxon>
        <taxon>Coccomyxa</taxon>
    </lineage>
</organism>
<evidence type="ECO:0000259" key="2">
    <source>
        <dbReference type="Pfam" id="PF00501"/>
    </source>
</evidence>
<dbReference type="EMBL" id="JALJOT010000007">
    <property type="protein sequence ID" value="KAK9908834.1"/>
    <property type="molecule type" value="Genomic_DNA"/>
</dbReference>
<dbReference type="InterPro" id="IPR042099">
    <property type="entry name" value="ANL_N_sf"/>
</dbReference>
<protein>
    <recommendedName>
        <fullName evidence="6">Acetyl-CoA synthetase-like protein</fullName>
    </recommendedName>
</protein>
<feature type="domain" description="AMP-dependent synthetase/ligase" evidence="2">
    <location>
        <begin position="109"/>
        <end position="208"/>
    </location>
</feature>
<dbReference type="Gene3D" id="3.40.50.980">
    <property type="match status" value="2"/>
</dbReference>
<feature type="domain" description="AMP-binding enzyme C-terminal" evidence="3">
    <location>
        <begin position="384"/>
        <end position="421"/>
    </location>
</feature>
<dbReference type="Gene3D" id="3.30.300.30">
    <property type="match status" value="1"/>
</dbReference>
<dbReference type="PANTHER" id="PTHR43201">
    <property type="entry name" value="ACYL-COA SYNTHETASE"/>
    <property type="match status" value="1"/>
</dbReference>
<dbReference type="Proteomes" id="UP001491310">
    <property type="component" value="Unassembled WGS sequence"/>
</dbReference>
<evidence type="ECO:0008006" key="6">
    <source>
        <dbReference type="Google" id="ProtNLM"/>
    </source>
</evidence>
<dbReference type="InterPro" id="IPR020845">
    <property type="entry name" value="AMP-binding_CS"/>
</dbReference>
<feature type="region of interest" description="Disordered" evidence="1">
    <location>
        <begin position="247"/>
        <end position="274"/>
    </location>
</feature>
<gene>
    <name evidence="4" type="ORF">WJX75_003532</name>
</gene>
<evidence type="ECO:0000313" key="4">
    <source>
        <dbReference type="EMBL" id="KAK9908834.1"/>
    </source>
</evidence>
<sequence length="440" mass="46090">MAHVCHFLTALASRNPSRILTVCQGKKKTAREVLSRIVSLSRALLDKYGLRKGDRVALVARNTDLFFEVFMAVLAADAAMGKDMPSDIASRCSHIEELIQQRDGARGLDVRIGADGAAMICFTSGTSGAPKGAVLSHAALHAQALAKLLVVGYRGEDVYLHCAPLYHIGGMSSMLAVLAAGATQVFQPVFSAASTLDLIAAHSVTAFIARRLHLLFPYAHCTTAYGMTEACSSITFRPMQPEADPFHSRSCAPVTSRGPASRPETRPASAEGVCVGDPPPGIEVAVLCSTSAAESSEMGTEEAAQSLPRVSAVLGAVGEVVTRGPHVMLGYWGDPGASTGAILPGGWLRTGDLGRLDAGGALWLLGRLKDVVRSGSENVNAAAVERVLLQVPGVAGAAVVGLPHDRLGEQVSALLVLHADVDWSGRDLRSSANFGDDIRI</sequence>
<evidence type="ECO:0000256" key="1">
    <source>
        <dbReference type="SAM" id="MobiDB-lite"/>
    </source>
</evidence>
<feature type="domain" description="AMP-dependent synthetase/ligase" evidence="2">
    <location>
        <begin position="12"/>
        <end position="79"/>
    </location>
</feature>
<name>A0ABR2YPC8_9CHLO</name>
<accession>A0ABR2YPC8</accession>
<dbReference type="Pfam" id="PF00501">
    <property type="entry name" value="AMP-binding"/>
    <property type="match status" value="2"/>
</dbReference>
<dbReference type="PANTHER" id="PTHR43201:SF32">
    <property type="entry name" value="2-SUCCINYLBENZOATE--COA LIGASE, CHLOROPLASTIC_PEROXISOMAL"/>
    <property type="match status" value="1"/>
</dbReference>
<dbReference type="InterPro" id="IPR045851">
    <property type="entry name" value="AMP-bd_C_sf"/>
</dbReference>
<evidence type="ECO:0000313" key="5">
    <source>
        <dbReference type="Proteomes" id="UP001491310"/>
    </source>
</evidence>
<dbReference type="PROSITE" id="PS00455">
    <property type="entry name" value="AMP_BINDING"/>
    <property type="match status" value="1"/>
</dbReference>
<dbReference type="SUPFAM" id="SSF56801">
    <property type="entry name" value="Acetyl-CoA synthetase-like"/>
    <property type="match status" value="1"/>
</dbReference>
<proteinExistence type="predicted"/>